<organism evidence="2 3">
    <name type="scientific">Ancylostoma duodenale</name>
    <dbReference type="NCBI Taxonomy" id="51022"/>
    <lineage>
        <taxon>Eukaryota</taxon>
        <taxon>Metazoa</taxon>
        <taxon>Ecdysozoa</taxon>
        <taxon>Nematoda</taxon>
        <taxon>Chromadorea</taxon>
        <taxon>Rhabditida</taxon>
        <taxon>Rhabditina</taxon>
        <taxon>Rhabditomorpha</taxon>
        <taxon>Strongyloidea</taxon>
        <taxon>Ancylostomatidae</taxon>
        <taxon>Ancylostomatinae</taxon>
        <taxon>Ancylostoma</taxon>
    </lineage>
</organism>
<evidence type="ECO:0000313" key="3">
    <source>
        <dbReference type="Proteomes" id="UP000054047"/>
    </source>
</evidence>
<dbReference type="InterPro" id="IPR001926">
    <property type="entry name" value="TrpB-like_PALP"/>
</dbReference>
<evidence type="ECO:0000259" key="1">
    <source>
        <dbReference type="Pfam" id="PF00291"/>
    </source>
</evidence>
<accession>A0A0C2GA81</accession>
<proteinExistence type="predicted"/>
<reference evidence="2 3" key="1">
    <citation type="submission" date="2013-12" db="EMBL/GenBank/DDBJ databases">
        <title>Draft genome of the parsitic nematode Ancylostoma duodenale.</title>
        <authorList>
            <person name="Mitreva M."/>
        </authorList>
    </citation>
    <scope>NUCLEOTIDE SEQUENCE [LARGE SCALE GENOMIC DNA]</scope>
    <source>
        <strain evidence="2 3">Zhejiang</strain>
    </source>
</reference>
<keyword evidence="3" id="KW-1185">Reference proteome</keyword>
<dbReference type="Proteomes" id="UP000054047">
    <property type="component" value="Unassembled WGS sequence"/>
</dbReference>
<protein>
    <recommendedName>
        <fullName evidence="1">Tryptophan synthase beta chain-like PALP domain-containing protein</fullName>
    </recommendedName>
</protein>
<dbReference type="Gene3D" id="3.40.50.1100">
    <property type="match status" value="1"/>
</dbReference>
<feature type="domain" description="Tryptophan synthase beta chain-like PALP" evidence="1">
    <location>
        <begin position="24"/>
        <end position="199"/>
    </location>
</feature>
<dbReference type="InterPro" id="IPR050214">
    <property type="entry name" value="Cys_Synth/Cystath_Beta-Synth"/>
</dbReference>
<dbReference type="Pfam" id="PF00291">
    <property type="entry name" value="PALP"/>
    <property type="match status" value="1"/>
</dbReference>
<dbReference type="EMBL" id="KN733857">
    <property type="protein sequence ID" value="KIH57855.1"/>
    <property type="molecule type" value="Genomic_DNA"/>
</dbReference>
<feature type="non-terminal residue" evidence="2">
    <location>
        <position position="234"/>
    </location>
</feature>
<dbReference type="PANTHER" id="PTHR10314">
    <property type="entry name" value="CYSTATHIONINE BETA-SYNTHASE"/>
    <property type="match status" value="1"/>
</dbReference>
<evidence type="ECO:0000313" key="2">
    <source>
        <dbReference type="EMBL" id="KIH57855.1"/>
    </source>
</evidence>
<gene>
    <name evidence="2" type="ORF">ANCDUO_11949</name>
</gene>
<name>A0A0C2GA81_9BILA</name>
<dbReference type="SUPFAM" id="SSF53686">
    <property type="entry name" value="Tryptophan synthase beta subunit-like PLP-dependent enzymes"/>
    <property type="match status" value="1"/>
</dbReference>
<dbReference type="GO" id="GO:0019344">
    <property type="term" value="P:cysteine biosynthetic process"/>
    <property type="evidence" value="ECO:0007669"/>
    <property type="project" value="UniProtKB-ARBA"/>
</dbReference>
<sequence length="234" mass="26237">MVSGVTGGGNYSKESTNVFHEILVQLRKEMEQKEKVPDYFVHSAGTGGTISSVGRYVKRYNLRTRILLADSQYSLFYDYAISNKYEFALENVPTLRILPLVYRFTNESGTKIWKPPGIAGTGYGNNVDPVIYGETTSLTRSIVDEAMKMPDIASVAAMYVLKRRGIGGGASTALNFLASLQKAWHGRKVRGRLTIVTIIGDPGEYYKARYFNSTWIDEKFVDEGGMEALRCWRK</sequence>
<dbReference type="AlphaFoldDB" id="A0A0C2GA81"/>
<dbReference type="OrthoDB" id="10259545at2759"/>
<dbReference type="InterPro" id="IPR036052">
    <property type="entry name" value="TrpB-like_PALP_sf"/>
</dbReference>